<evidence type="ECO:0000313" key="12">
    <source>
        <dbReference type="Proteomes" id="UP000257109"/>
    </source>
</evidence>
<evidence type="ECO:0000256" key="5">
    <source>
        <dbReference type="ARBA" id="ARBA00022692"/>
    </source>
</evidence>
<dbReference type="GO" id="GO:0008373">
    <property type="term" value="F:sialyltransferase activity"/>
    <property type="evidence" value="ECO:0007669"/>
    <property type="project" value="InterPro"/>
</dbReference>
<comment type="similarity">
    <text evidence="2">Belongs to the glycosyltransferase 29 family.</text>
</comment>
<keyword evidence="7" id="KW-1133">Transmembrane helix</keyword>
<keyword evidence="6" id="KW-0735">Signal-anchor</keyword>
<dbReference type="EMBL" id="QJKJ01008911">
    <property type="protein sequence ID" value="RDX78278.1"/>
    <property type="molecule type" value="Genomic_DNA"/>
</dbReference>
<dbReference type="PANTHER" id="PTHR47486">
    <property type="entry name" value="SIALYLTRANSFERASE-LIKE PROTEIN 1"/>
    <property type="match status" value="1"/>
</dbReference>
<evidence type="ECO:0000256" key="7">
    <source>
        <dbReference type="ARBA" id="ARBA00022989"/>
    </source>
</evidence>
<evidence type="ECO:0000256" key="8">
    <source>
        <dbReference type="ARBA" id="ARBA00023034"/>
    </source>
</evidence>
<evidence type="ECO:0000256" key="4">
    <source>
        <dbReference type="ARBA" id="ARBA00022679"/>
    </source>
</evidence>
<protein>
    <submittedName>
        <fullName evidence="11">Sialyltransferase-like protein 5</fullName>
    </submittedName>
</protein>
<keyword evidence="5" id="KW-0812">Transmembrane</keyword>
<keyword evidence="12" id="KW-1185">Reference proteome</keyword>
<dbReference type="Proteomes" id="UP000257109">
    <property type="component" value="Unassembled WGS sequence"/>
</dbReference>
<keyword evidence="4" id="KW-0808">Transferase</keyword>
<evidence type="ECO:0000313" key="11">
    <source>
        <dbReference type="EMBL" id="RDX78278.1"/>
    </source>
</evidence>
<dbReference type="GO" id="GO:0009860">
    <property type="term" value="P:pollen tube growth"/>
    <property type="evidence" value="ECO:0007669"/>
    <property type="project" value="InterPro"/>
</dbReference>
<name>A0A371FIY1_MUCPR</name>
<dbReference type="InterPro" id="IPR038578">
    <property type="entry name" value="GT29-like_sf"/>
</dbReference>
<comment type="caution">
    <text evidence="11">The sequence shown here is derived from an EMBL/GenBank/DDBJ whole genome shotgun (WGS) entry which is preliminary data.</text>
</comment>
<keyword evidence="10" id="KW-0325">Glycoprotein</keyword>
<keyword evidence="3" id="KW-0328">Glycosyltransferase</keyword>
<keyword evidence="8" id="KW-0333">Golgi apparatus</keyword>
<dbReference type="OrthoDB" id="10264956at2759"/>
<proteinExistence type="inferred from homology"/>
<evidence type="ECO:0000256" key="3">
    <source>
        <dbReference type="ARBA" id="ARBA00022676"/>
    </source>
</evidence>
<feature type="non-terminal residue" evidence="11">
    <location>
        <position position="1"/>
    </location>
</feature>
<dbReference type="Pfam" id="PF00777">
    <property type="entry name" value="Glyco_transf_29"/>
    <property type="match status" value="1"/>
</dbReference>
<evidence type="ECO:0000256" key="2">
    <source>
        <dbReference type="ARBA" id="ARBA00006003"/>
    </source>
</evidence>
<evidence type="ECO:0000256" key="6">
    <source>
        <dbReference type="ARBA" id="ARBA00022968"/>
    </source>
</evidence>
<comment type="subcellular location">
    <subcellularLocation>
        <location evidence="1">Golgi apparatus membrane</location>
        <topology evidence="1">Single-pass type II membrane protein</topology>
    </subcellularLocation>
</comment>
<dbReference type="InterPro" id="IPR001675">
    <property type="entry name" value="Glyco_trans_29"/>
</dbReference>
<evidence type="ECO:0000256" key="10">
    <source>
        <dbReference type="ARBA" id="ARBA00023180"/>
    </source>
</evidence>
<reference evidence="11" key="1">
    <citation type="submission" date="2018-05" db="EMBL/GenBank/DDBJ databases">
        <title>Draft genome of Mucuna pruriens seed.</title>
        <authorList>
            <person name="Nnadi N.E."/>
            <person name="Vos R."/>
            <person name="Hasami M.H."/>
            <person name="Devisetty U.K."/>
            <person name="Aguiy J.C."/>
        </authorList>
    </citation>
    <scope>NUCLEOTIDE SEQUENCE [LARGE SCALE GENOMIC DNA]</scope>
    <source>
        <strain evidence="11">JCA_2017</strain>
    </source>
</reference>
<dbReference type="AlphaFoldDB" id="A0A371FIY1"/>
<dbReference type="GO" id="GO:0009846">
    <property type="term" value="P:pollen germination"/>
    <property type="evidence" value="ECO:0007669"/>
    <property type="project" value="InterPro"/>
</dbReference>
<dbReference type="PANTHER" id="PTHR47486:SF1">
    <property type="entry name" value="SIALYLTRANSFERASE-LIKE PROTEIN 1"/>
    <property type="match status" value="1"/>
</dbReference>
<sequence length="135" mass="15353">MSKTLCEEKLNIYLPAKPPFHPQQFHTCAIVGNSGDLLKIEFRGEIDSHDVIFPINEKYAKYIGHKRDFLLVVRGVTRNKVPILNGSDDEVLIIKSRTHKEINVVAILVKEQPMFSRTKEQNLLFAGLELPLAQS</sequence>
<dbReference type="GO" id="GO:0000139">
    <property type="term" value="C:Golgi membrane"/>
    <property type="evidence" value="ECO:0007669"/>
    <property type="project" value="UniProtKB-SubCell"/>
</dbReference>
<organism evidence="11 12">
    <name type="scientific">Mucuna pruriens</name>
    <name type="common">Velvet bean</name>
    <name type="synonym">Dolichos pruriens</name>
    <dbReference type="NCBI Taxonomy" id="157652"/>
    <lineage>
        <taxon>Eukaryota</taxon>
        <taxon>Viridiplantae</taxon>
        <taxon>Streptophyta</taxon>
        <taxon>Embryophyta</taxon>
        <taxon>Tracheophyta</taxon>
        <taxon>Spermatophyta</taxon>
        <taxon>Magnoliopsida</taxon>
        <taxon>eudicotyledons</taxon>
        <taxon>Gunneridae</taxon>
        <taxon>Pentapetalae</taxon>
        <taxon>rosids</taxon>
        <taxon>fabids</taxon>
        <taxon>Fabales</taxon>
        <taxon>Fabaceae</taxon>
        <taxon>Papilionoideae</taxon>
        <taxon>50 kb inversion clade</taxon>
        <taxon>NPAAA clade</taxon>
        <taxon>indigoferoid/millettioid clade</taxon>
        <taxon>Phaseoleae</taxon>
        <taxon>Mucuna</taxon>
    </lineage>
</organism>
<evidence type="ECO:0000256" key="1">
    <source>
        <dbReference type="ARBA" id="ARBA00004323"/>
    </source>
</evidence>
<evidence type="ECO:0000256" key="9">
    <source>
        <dbReference type="ARBA" id="ARBA00023136"/>
    </source>
</evidence>
<keyword evidence="9" id="KW-0472">Membrane</keyword>
<gene>
    <name evidence="11" type="primary">STLP5</name>
    <name evidence="11" type="ORF">CR513_41448</name>
</gene>
<dbReference type="Gene3D" id="3.90.1480.20">
    <property type="entry name" value="Glycosyl transferase family 29"/>
    <property type="match status" value="1"/>
</dbReference>
<accession>A0A371FIY1</accession>
<dbReference type="InterPro" id="IPR044782">
    <property type="entry name" value="SIA1/STLP5"/>
</dbReference>